<evidence type="ECO:0000256" key="2">
    <source>
        <dbReference type="ARBA" id="ARBA00022516"/>
    </source>
</evidence>
<keyword evidence="3" id="KW-0479">Metal-binding</keyword>
<dbReference type="Gene3D" id="1.20.1090.10">
    <property type="entry name" value="Dehydroquinate synthase-like - alpha domain"/>
    <property type="match status" value="1"/>
</dbReference>
<dbReference type="OrthoDB" id="9763580at2"/>
<dbReference type="PANTHER" id="PTHR43616:SF5">
    <property type="entry name" value="GLYCEROL DEHYDROGENASE 1"/>
    <property type="match status" value="1"/>
</dbReference>
<dbReference type="SUPFAM" id="SSF56796">
    <property type="entry name" value="Dehydroquinate synthase-like"/>
    <property type="match status" value="1"/>
</dbReference>
<dbReference type="Gene3D" id="3.40.50.1970">
    <property type="match status" value="1"/>
</dbReference>
<dbReference type="GO" id="GO:0008654">
    <property type="term" value="P:phospholipid biosynthetic process"/>
    <property type="evidence" value="ECO:0007669"/>
    <property type="project" value="UniProtKB-KW"/>
</dbReference>
<reference evidence="10 11" key="1">
    <citation type="submission" date="2015-05" db="EMBL/GenBank/DDBJ databases">
        <title>Comparison of genome.</title>
        <authorList>
            <person name="Zheng Z."/>
            <person name="Sun M."/>
        </authorList>
    </citation>
    <scope>NUCLEOTIDE SEQUENCE [LARGE SCALE GENOMIC DNA]</scope>
    <source>
        <strain evidence="10 11">G25-74</strain>
    </source>
</reference>
<dbReference type="InterPro" id="IPR016205">
    <property type="entry name" value="Glycerol_DH"/>
</dbReference>
<evidence type="ECO:0000313" key="11">
    <source>
        <dbReference type="Proteomes" id="UP000077881"/>
    </source>
</evidence>
<evidence type="ECO:0000256" key="4">
    <source>
        <dbReference type="ARBA" id="ARBA00022857"/>
    </source>
</evidence>
<dbReference type="CDD" id="cd08175">
    <property type="entry name" value="G1PDH"/>
    <property type="match status" value="1"/>
</dbReference>
<keyword evidence="9" id="KW-1208">Phospholipid metabolism</keyword>
<keyword evidence="5" id="KW-0560">Oxidoreductase</keyword>
<evidence type="ECO:0000256" key="7">
    <source>
        <dbReference type="ARBA" id="ARBA00023098"/>
    </source>
</evidence>
<protein>
    <submittedName>
        <fullName evidence="10">Uncharacterized protein</fullName>
    </submittedName>
</protein>
<dbReference type="STRING" id="217031.ABB05_10510"/>
<evidence type="ECO:0000256" key="9">
    <source>
        <dbReference type="ARBA" id="ARBA00023264"/>
    </source>
</evidence>
<keyword evidence="4" id="KW-0521">NADP</keyword>
<proteinExistence type="predicted"/>
<dbReference type="EMBL" id="LDJR01000045">
    <property type="protein sequence ID" value="OAK71397.1"/>
    <property type="molecule type" value="Genomic_DNA"/>
</dbReference>
<evidence type="ECO:0000256" key="3">
    <source>
        <dbReference type="ARBA" id="ARBA00022723"/>
    </source>
</evidence>
<name>A0A177ZU08_9BACI</name>
<comment type="caution">
    <text evidence="10">The sequence shown here is derived from an EMBL/GenBank/DDBJ whole genome shotgun (WGS) entry which is preliminary data.</text>
</comment>
<dbReference type="Proteomes" id="UP000077881">
    <property type="component" value="Unassembled WGS sequence"/>
</dbReference>
<organism evidence="10 11">
    <name type="scientific">Lederbergia galactosidilytica</name>
    <dbReference type="NCBI Taxonomy" id="217031"/>
    <lineage>
        <taxon>Bacteria</taxon>
        <taxon>Bacillati</taxon>
        <taxon>Bacillota</taxon>
        <taxon>Bacilli</taxon>
        <taxon>Bacillales</taxon>
        <taxon>Bacillaceae</taxon>
        <taxon>Lederbergia</taxon>
    </lineage>
</organism>
<evidence type="ECO:0000256" key="8">
    <source>
        <dbReference type="ARBA" id="ARBA00023209"/>
    </source>
</evidence>
<dbReference type="PATRIC" id="fig|217031.6.peg.2235"/>
<dbReference type="InterPro" id="IPR032837">
    <property type="entry name" value="G1PDH"/>
</dbReference>
<dbReference type="GO" id="GO:0046872">
    <property type="term" value="F:metal ion binding"/>
    <property type="evidence" value="ECO:0007669"/>
    <property type="project" value="UniProtKB-KW"/>
</dbReference>
<dbReference type="Pfam" id="PF13685">
    <property type="entry name" value="Fe-ADH_2"/>
    <property type="match status" value="1"/>
</dbReference>
<evidence type="ECO:0000256" key="1">
    <source>
        <dbReference type="ARBA" id="ARBA00022490"/>
    </source>
</evidence>
<keyword evidence="7" id="KW-0443">Lipid metabolism</keyword>
<accession>A0A177ZU08</accession>
<keyword evidence="8" id="KW-0594">Phospholipid biosynthesis</keyword>
<dbReference type="PANTHER" id="PTHR43616">
    <property type="entry name" value="GLYCEROL DEHYDROGENASE"/>
    <property type="match status" value="1"/>
</dbReference>
<evidence type="ECO:0000256" key="6">
    <source>
        <dbReference type="ARBA" id="ARBA00023027"/>
    </source>
</evidence>
<gene>
    <name evidence="10" type="ORF">ABB05_10510</name>
</gene>
<evidence type="ECO:0000256" key="5">
    <source>
        <dbReference type="ARBA" id="ARBA00023002"/>
    </source>
</evidence>
<evidence type="ECO:0000313" key="10">
    <source>
        <dbReference type="EMBL" id="OAK71397.1"/>
    </source>
</evidence>
<keyword evidence="11" id="KW-1185">Reference proteome</keyword>
<keyword evidence="6" id="KW-0520">NAD</keyword>
<keyword evidence="2" id="KW-0444">Lipid biosynthesis</keyword>
<keyword evidence="1" id="KW-0963">Cytoplasm</keyword>
<dbReference type="RefSeq" id="WP_064468075.1">
    <property type="nucleotide sequence ID" value="NZ_LDJR01000045.1"/>
</dbReference>
<dbReference type="AlphaFoldDB" id="A0A177ZU08"/>
<sequence>MDTEKVIELVNHAGQSCSCSHEHHPVTIEQITVKQNAYEQLSSFLTEKKYKNLLLIADKKTFAATGKKVVTYLEELALSYRICLIEPNEIGDVVADEQAIVQALLEIHNEVDCLLAVGSGTLHDITRFCGAKTGKPFISIPTAASVDGFTSLGAPLIIKGVKKTFPTASPIALFADIEVLAAAPKTMTAAGVGDMMAKFTSLADWEFGHLMQGEPYCPLAVEITKNALDDCMLAVDKIAREEEEGLEILMNALIQSGLAMLMFGQSHPASGGEHHLSHYWEMEFLQKNRRQVLHGAKVGVSTILLTTLYSSWYQEGKLLPSDPGLTNEVQNIIEALPHVTDLTGIMEQLGGPTVPEQLGIEADLLERSLKEAYLLRDQRFTMLKSYNVDH</sequence>
<dbReference type="GO" id="GO:0016614">
    <property type="term" value="F:oxidoreductase activity, acting on CH-OH group of donors"/>
    <property type="evidence" value="ECO:0007669"/>
    <property type="project" value="InterPro"/>
</dbReference>